<dbReference type="InterPro" id="IPR044034">
    <property type="entry name" value="NAC-like_UBA"/>
</dbReference>
<evidence type="ECO:0000256" key="2">
    <source>
        <dbReference type="ARBA" id="ARBA00022884"/>
    </source>
</evidence>
<evidence type="ECO:0000259" key="7">
    <source>
        <dbReference type="PROSITE" id="PS51151"/>
    </source>
</evidence>
<dbReference type="AlphaFoldDB" id="A0A2L1CA18"/>
<dbReference type="CDD" id="cd14359">
    <property type="entry name" value="UBA_AeNAC"/>
    <property type="match status" value="1"/>
</dbReference>
<dbReference type="Proteomes" id="UP000584706">
    <property type="component" value="Unassembled WGS sequence"/>
</dbReference>
<dbReference type="NCBIfam" id="TIGR00264">
    <property type="entry name" value="archaeal-type nascent polypeptide-associated complex protein"/>
    <property type="match status" value="1"/>
</dbReference>
<evidence type="ECO:0000313" key="11">
    <source>
        <dbReference type="EMBL" id="MBA2869141.1"/>
    </source>
</evidence>
<evidence type="ECO:0000313" key="8">
    <source>
        <dbReference type="EMBL" id="AVB76179.1"/>
    </source>
</evidence>
<evidence type="ECO:0000256" key="5">
    <source>
        <dbReference type="NCBIfam" id="TIGR00264"/>
    </source>
</evidence>
<dbReference type="HAMAP" id="MF_00814">
    <property type="entry name" value="NAC_arch"/>
    <property type="match status" value="1"/>
</dbReference>
<keyword evidence="6" id="KW-0175">Coiled coil</keyword>
<dbReference type="GO" id="GO:0015031">
    <property type="term" value="P:protein transport"/>
    <property type="evidence" value="ECO:0007669"/>
    <property type="project" value="UniProtKB-UniRule"/>
</dbReference>
<dbReference type="Gene3D" id="2.20.70.30">
    <property type="entry name" value="Nascent polypeptide-associated complex domain"/>
    <property type="match status" value="1"/>
</dbReference>
<reference evidence="21 22" key="4">
    <citation type="submission" date="2020-08" db="EMBL/GenBank/DDBJ databases">
        <title>Genomic Encyclopedia of Type Strains, Phase IV (KMG-V): Genome sequencing to study the core and pangenomes of soil and plant-associated prokaryotes.</title>
        <authorList>
            <person name="Whitman W."/>
        </authorList>
    </citation>
    <scope>NUCLEOTIDE SEQUENCE [LARGE SCALE GENOMIC DNA]</scope>
    <source>
        <strain evidence="9 20">A5</strain>
        <strain evidence="11 19">C14</strain>
        <strain evidence="13 22">D1</strain>
        <strain evidence="12 21">DSM 7078</strain>
        <strain evidence="15">RC</strain>
        <strain evidence="10 18">S1</strain>
    </source>
</reference>
<dbReference type="InterPro" id="IPR009060">
    <property type="entry name" value="UBA-like_sf"/>
</dbReference>
<evidence type="ECO:0000313" key="21">
    <source>
        <dbReference type="Proteomes" id="UP000584706"/>
    </source>
</evidence>
<reference evidence="14" key="3">
    <citation type="submission" date="2020-07" db="EMBL/GenBank/DDBJ databases">
        <title>Severe corrosion of carbon steel in oil field produced water can be linked to methanogenic archaea containing a special type of NiFe hydrogenase.</title>
        <authorList>
            <person name="Lahme S."/>
            <person name="Mand J."/>
            <person name="Longwell J."/>
            <person name="Smith R."/>
            <person name="Enning D."/>
        </authorList>
    </citation>
    <scope>NUCLEOTIDE SEQUENCE</scope>
    <source>
        <strain evidence="14">MIC098Bin5</strain>
    </source>
</reference>
<evidence type="ECO:0000313" key="17">
    <source>
        <dbReference type="Proteomes" id="UP000239462"/>
    </source>
</evidence>
<feature type="domain" description="NAC-A/B" evidence="7">
    <location>
        <begin position="10"/>
        <end position="77"/>
    </location>
</feature>
<dbReference type="Proteomes" id="UP000522365">
    <property type="component" value="Unassembled WGS sequence"/>
</dbReference>
<evidence type="ECO:0000313" key="20">
    <source>
        <dbReference type="Proteomes" id="UP000571854"/>
    </source>
</evidence>
<dbReference type="Proteomes" id="UP000590564">
    <property type="component" value="Unassembled WGS sequence"/>
</dbReference>
<evidence type="ECO:0000313" key="13">
    <source>
        <dbReference type="EMBL" id="MBB6497451.1"/>
    </source>
</evidence>
<protein>
    <recommendedName>
        <fullName evidence="4 5">Nascent polypeptide-associated complex protein</fullName>
    </recommendedName>
</protein>
<dbReference type="EMBL" id="JAFBBC010000002">
    <property type="protein sequence ID" value="MBM7410039.1"/>
    <property type="molecule type" value="Genomic_DNA"/>
</dbReference>
<dbReference type="EMBL" id="CP026606">
    <property type="protein sequence ID" value="AVB76179.1"/>
    <property type="molecule type" value="Genomic_DNA"/>
</dbReference>
<evidence type="ECO:0000313" key="22">
    <source>
        <dbReference type="Proteomes" id="UP000590564"/>
    </source>
</evidence>
<sequence length="126" mass="14117">MFPGGGKFNPRMMKQMQKMMKDFGMDAEDLKAVKVTIELEDKLLVFEKPKVQVMDMLGNKTYSITGKAKKVAKEEEKIEDVEVKVEVTEEDIEMVSSQCGVSKEEAKKALEEVNGDLAEAILKLGN</sequence>
<feature type="coiled-coil region" evidence="6">
    <location>
        <begin position="71"/>
        <end position="123"/>
    </location>
</feature>
<dbReference type="EMBL" id="JACHED010000003">
    <property type="protein sequence ID" value="MBB6497451.1"/>
    <property type="molecule type" value="Genomic_DNA"/>
</dbReference>
<dbReference type="InterPro" id="IPR038187">
    <property type="entry name" value="NAC_A/B_dom_sf"/>
</dbReference>
<dbReference type="SUPFAM" id="SSF46934">
    <property type="entry name" value="UBA-like"/>
    <property type="match status" value="1"/>
</dbReference>
<comment type="subunit">
    <text evidence="4">Homodimer. Interacts with the ribosome. Binds ribosomal RNA.</text>
</comment>
<dbReference type="EMBL" id="JACDUK010000002">
    <property type="protein sequence ID" value="MBA2853187.1"/>
    <property type="molecule type" value="Genomic_DNA"/>
</dbReference>
<dbReference type="InterPro" id="IPR005231">
    <property type="entry name" value="NAC_arc"/>
</dbReference>
<dbReference type="EMBL" id="JACHIQ010000003">
    <property type="protein sequence ID" value="MBB6068067.1"/>
    <property type="molecule type" value="Genomic_DNA"/>
</dbReference>
<reference evidence="8" key="2">
    <citation type="submission" date="2018-02" db="EMBL/GenBank/DDBJ databases">
        <title>Complete genome sequence of the Methanococcus maripaludis type strain JJ (DSM 2067), a model for selenoprotein synthesis in Archaea.</title>
        <authorList>
            <person name="Poehlein A."/>
            <person name="Heym D."/>
            <person name="Quitzke V."/>
            <person name="Fersch J."/>
            <person name="Daniel R."/>
            <person name="Rother M."/>
        </authorList>
    </citation>
    <scope>NUCLEOTIDE SEQUENCE [LARGE SCALE GENOMIC DNA]</scope>
    <source>
        <strain evidence="8">DSM 2067</strain>
    </source>
</reference>
<evidence type="ECO:0000313" key="15">
    <source>
        <dbReference type="EMBL" id="MBM7410039.1"/>
    </source>
</evidence>
<reference evidence="17" key="1">
    <citation type="journal article" date="2018" name="Genome Announc.">
        <title>Complete Genome Sequence of the Methanococcus maripaludis Type Strain JJ (DSM 2067), a Model for Selenoprotein Synthesis in Archaea.</title>
        <authorList>
            <person name="Poehlein A."/>
            <person name="Heym D."/>
            <person name="Quitzke V."/>
            <person name="Fersch J."/>
            <person name="Daniel R."/>
            <person name="Rother M."/>
        </authorList>
    </citation>
    <scope>NUCLEOTIDE SEQUENCE [LARGE SCALE GENOMIC DNA]</scope>
    <source>
        <strain evidence="17">DSM 2067</strain>
    </source>
</reference>
<proteinExistence type="inferred from homology"/>
<evidence type="ECO:0000313" key="19">
    <source>
        <dbReference type="Proteomes" id="UP000571751"/>
    </source>
</evidence>
<dbReference type="InterPro" id="IPR002715">
    <property type="entry name" value="Nas_poly-pep-assoc_cplx_dom"/>
</dbReference>
<dbReference type="EMBL" id="JACDUJ010000001">
    <property type="protein sequence ID" value="MBA2846097.1"/>
    <property type="molecule type" value="Genomic_DNA"/>
</dbReference>
<dbReference type="Proteomes" id="UP000742560">
    <property type="component" value="Unassembled WGS sequence"/>
</dbReference>
<evidence type="ECO:0000313" key="12">
    <source>
        <dbReference type="EMBL" id="MBB6068067.1"/>
    </source>
</evidence>
<dbReference type="RefSeq" id="WP_104837755.1">
    <property type="nucleotide sequence ID" value="NZ_CP026606.1"/>
</dbReference>
<dbReference type="Proteomes" id="UP000571751">
    <property type="component" value="Unassembled WGS sequence"/>
</dbReference>
<dbReference type="EMBL" id="JAGINF010000002">
    <property type="protein sequence ID" value="MBP2219369.1"/>
    <property type="molecule type" value="Genomic_DNA"/>
</dbReference>
<dbReference type="Proteomes" id="UP000714405">
    <property type="component" value="Unassembled WGS sequence"/>
</dbReference>
<dbReference type="KEGG" id="mmad:MMJJ_07680"/>
<evidence type="ECO:0000313" key="14">
    <source>
        <dbReference type="EMBL" id="MBG0769503.1"/>
    </source>
</evidence>
<evidence type="ECO:0000313" key="10">
    <source>
        <dbReference type="EMBL" id="MBA2853187.1"/>
    </source>
</evidence>
<organism evidence="8 17">
    <name type="scientific">Methanococcus maripaludis</name>
    <name type="common">Methanococcus deltae</name>
    <dbReference type="NCBI Taxonomy" id="39152"/>
    <lineage>
        <taxon>Archaea</taxon>
        <taxon>Methanobacteriati</taxon>
        <taxon>Methanobacteriota</taxon>
        <taxon>Methanomada group</taxon>
        <taxon>Methanococci</taxon>
        <taxon>Methanococcales</taxon>
        <taxon>Methanococcaceae</taxon>
        <taxon>Methanococcus</taxon>
    </lineage>
</organism>
<reference evidence="16" key="5">
    <citation type="submission" date="2021-03" db="EMBL/GenBank/DDBJ databases">
        <title>Genomic Encyclopedia of Type Strains, Phase IV (KMG-IV): sequencing the most valuable type-strain genomes for metagenomic binning, comparative biology and taxonomic classification.</title>
        <authorList>
            <person name="Goeker M."/>
        </authorList>
    </citation>
    <scope>NUCLEOTIDE SEQUENCE</scope>
    <source>
        <strain evidence="16">DSM 2771</strain>
    </source>
</reference>
<evidence type="ECO:0000256" key="1">
    <source>
        <dbReference type="ARBA" id="ARBA00022448"/>
    </source>
</evidence>
<dbReference type="Proteomes" id="UP000571854">
    <property type="component" value="Unassembled WGS sequence"/>
</dbReference>
<evidence type="ECO:0000256" key="4">
    <source>
        <dbReference type="HAMAP-Rule" id="MF_00814"/>
    </source>
</evidence>
<dbReference type="EMBL" id="JACCQJ010000002">
    <property type="protein sequence ID" value="MBG0769503.1"/>
    <property type="molecule type" value="Genomic_DNA"/>
</dbReference>
<evidence type="ECO:0000313" key="18">
    <source>
        <dbReference type="Proteomes" id="UP000522365"/>
    </source>
</evidence>
<name>A0A2L1CA18_METMI</name>
<comment type="similarity">
    <text evidence="4">Belongs to the NAC-alpha family.</text>
</comment>
<accession>A0A2L1CA18</accession>
<keyword evidence="2 4" id="KW-0694">RNA-binding</keyword>
<dbReference type="Gene3D" id="1.10.8.10">
    <property type="entry name" value="DNA helicase RuvA subunit, C-terminal domain"/>
    <property type="match status" value="1"/>
</dbReference>
<dbReference type="PROSITE" id="PS51151">
    <property type="entry name" value="NAC_AB"/>
    <property type="match status" value="1"/>
</dbReference>
<comment type="function">
    <text evidence="4">Contacts the emerging nascent chain on the ribosome.</text>
</comment>
<evidence type="ECO:0000256" key="3">
    <source>
        <dbReference type="ARBA" id="ARBA00022927"/>
    </source>
</evidence>
<evidence type="ECO:0000313" key="16">
    <source>
        <dbReference type="EMBL" id="MBP2219369.1"/>
    </source>
</evidence>
<dbReference type="Proteomes" id="UP000239462">
    <property type="component" value="Chromosome"/>
</dbReference>
<dbReference type="GeneID" id="41278712"/>
<gene>
    <name evidence="4" type="primary">nac</name>
    <name evidence="14" type="ORF">H0S71_06360</name>
    <name evidence="15" type="ORF">HNP85_001734</name>
    <name evidence="9" type="ORF">HNP88_000281</name>
    <name evidence="10" type="ORF">HNP89_001144</name>
    <name evidence="11" type="ORF">HNP95_001320</name>
    <name evidence="13" type="ORF">HNP96_001494</name>
    <name evidence="12" type="ORF">HNP97_001580</name>
    <name evidence="16" type="ORF">J2745_000846</name>
    <name evidence="8" type="ORF">MMJJ_07680</name>
</gene>
<dbReference type="Proteomes" id="UP000722095">
    <property type="component" value="Unassembled WGS sequence"/>
</dbReference>
<dbReference type="EMBL" id="JACDUP010000002">
    <property type="protein sequence ID" value="MBA2869141.1"/>
    <property type="molecule type" value="Genomic_DNA"/>
</dbReference>
<dbReference type="SMART" id="SM01407">
    <property type="entry name" value="NAC"/>
    <property type="match status" value="1"/>
</dbReference>
<keyword evidence="1 4" id="KW-0813">Transport</keyword>
<dbReference type="GO" id="GO:0003723">
    <property type="term" value="F:RNA binding"/>
    <property type="evidence" value="ECO:0007669"/>
    <property type="project" value="UniProtKB-UniRule"/>
</dbReference>
<dbReference type="Pfam" id="PF19026">
    <property type="entry name" value="UBA_HYPK"/>
    <property type="match status" value="1"/>
</dbReference>
<evidence type="ECO:0000313" key="9">
    <source>
        <dbReference type="EMBL" id="MBA2846097.1"/>
    </source>
</evidence>
<keyword evidence="3 4" id="KW-0653">Protein transport</keyword>
<dbReference type="Pfam" id="PF01849">
    <property type="entry name" value="NAC"/>
    <property type="match status" value="1"/>
</dbReference>
<evidence type="ECO:0000256" key="6">
    <source>
        <dbReference type="SAM" id="Coils"/>
    </source>
</evidence>